<dbReference type="Proteomes" id="UP000518752">
    <property type="component" value="Unassembled WGS sequence"/>
</dbReference>
<dbReference type="OrthoDB" id="266663at2759"/>
<dbReference type="SUPFAM" id="SSF52799">
    <property type="entry name" value="(Phosphotyrosine protein) phosphatases II"/>
    <property type="match status" value="1"/>
</dbReference>
<dbReference type="PANTHER" id="PTHR23339">
    <property type="entry name" value="TYROSINE SPECIFIC PROTEIN PHOSPHATASE AND DUAL SPECIFICITY PROTEIN PHOSPHATASE"/>
    <property type="match status" value="1"/>
</dbReference>
<feature type="region of interest" description="Disordered" evidence="1">
    <location>
        <begin position="253"/>
        <end position="298"/>
    </location>
</feature>
<keyword evidence="3" id="KW-1185">Reference proteome</keyword>
<protein>
    <recommendedName>
        <fullName evidence="4">Tyrosine specific protein phosphatases domain-containing protein</fullName>
    </recommendedName>
</protein>
<dbReference type="InterPro" id="IPR029021">
    <property type="entry name" value="Prot-tyrosine_phosphatase-like"/>
</dbReference>
<evidence type="ECO:0008006" key="4">
    <source>
        <dbReference type="Google" id="ProtNLM"/>
    </source>
</evidence>
<dbReference type="AlphaFoldDB" id="A0A8H5HTW3"/>
<feature type="compositionally biased region" description="Polar residues" evidence="1">
    <location>
        <begin position="288"/>
        <end position="298"/>
    </location>
</feature>
<sequence>MLTHNTPPDGNSNEAVITAVEQIARLASQHHVSEYSRLKYGPSGHPGKYIPLSLRAPQAFQELREKQAECSIAQTWWLSEKPTGKNPPILLGPSGASDAASLVSDGLARQLSAALDEQLPQTATNESPIRQLSNGSQIHIIKTSASHPINISAIIPHEILHLLSSHLMFVASTVSLDTIPIVFEISDPFTLDRFILSQSTLPRSSRIPTPALPPEPLNPLVCTRSHVTEALQAAINSGIKSFTTLVEYEAEPAASFPSSKTDPVSGPLADSMSTTGSFDLEPVDLPSEATSESGPPTNAELQAEAQLPSIEAVIPQSPNTAPSFVLGNLFLSSCPGKKVRLEGPVQGRSGLRRDLPTDLQRMKDLGVGCVVCCLDDTELSFLGAPWPEYQAATSKIGLDVLRLPTPEGLAPSLSPGLLDKELSILIQNYTLRGIPVLVHCRAGVISACWVLKLGLCGWLSDKPSPVASPSDLLSNSTEFNIRQDALELLEKVIAVVRRRRSVKAIETFEQAQFLLDFIEYLRSLQTT</sequence>
<evidence type="ECO:0000313" key="3">
    <source>
        <dbReference type="Proteomes" id="UP000518752"/>
    </source>
</evidence>
<gene>
    <name evidence="2" type="ORF">D9757_004372</name>
</gene>
<dbReference type="EMBL" id="JAACJN010000022">
    <property type="protein sequence ID" value="KAF5389368.1"/>
    <property type="molecule type" value="Genomic_DNA"/>
</dbReference>
<proteinExistence type="predicted"/>
<organism evidence="2 3">
    <name type="scientific">Collybiopsis confluens</name>
    <dbReference type="NCBI Taxonomy" id="2823264"/>
    <lineage>
        <taxon>Eukaryota</taxon>
        <taxon>Fungi</taxon>
        <taxon>Dikarya</taxon>
        <taxon>Basidiomycota</taxon>
        <taxon>Agaricomycotina</taxon>
        <taxon>Agaricomycetes</taxon>
        <taxon>Agaricomycetidae</taxon>
        <taxon>Agaricales</taxon>
        <taxon>Marasmiineae</taxon>
        <taxon>Omphalotaceae</taxon>
        <taxon>Collybiopsis</taxon>
    </lineage>
</organism>
<reference evidence="2 3" key="1">
    <citation type="journal article" date="2020" name="ISME J.">
        <title>Uncovering the hidden diversity of litter-decomposition mechanisms in mushroom-forming fungi.</title>
        <authorList>
            <person name="Floudas D."/>
            <person name="Bentzer J."/>
            <person name="Ahren D."/>
            <person name="Johansson T."/>
            <person name="Persson P."/>
            <person name="Tunlid A."/>
        </authorList>
    </citation>
    <scope>NUCLEOTIDE SEQUENCE [LARGE SCALE GENOMIC DNA]</scope>
    <source>
        <strain evidence="2 3">CBS 406.79</strain>
    </source>
</reference>
<dbReference type="Gene3D" id="3.90.190.10">
    <property type="entry name" value="Protein tyrosine phosphatase superfamily"/>
    <property type="match status" value="1"/>
</dbReference>
<accession>A0A8H5HTW3</accession>
<name>A0A8H5HTW3_9AGAR</name>
<evidence type="ECO:0000256" key="1">
    <source>
        <dbReference type="SAM" id="MobiDB-lite"/>
    </source>
</evidence>
<evidence type="ECO:0000313" key="2">
    <source>
        <dbReference type="EMBL" id="KAF5389368.1"/>
    </source>
</evidence>
<comment type="caution">
    <text evidence="2">The sequence shown here is derived from an EMBL/GenBank/DDBJ whole genome shotgun (WGS) entry which is preliminary data.</text>
</comment>
<dbReference type="InterPro" id="IPR050561">
    <property type="entry name" value="PTP"/>
</dbReference>